<dbReference type="CDD" id="cd05839">
    <property type="entry name" value="PWWP_BRPF"/>
    <property type="match status" value="1"/>
</dbReference>
<dbReference type="PROSITE" id="PS01359">
    <property type="entry name" value="ZF_PHD_1"/>
    <property type="match status" value="1"/>
</dbReference>
<evidence type="ECO:0000256" key="5">
    <source>
        <dbReference type="ARBA" id="ARBA00022833"/>
    </source>
</evidence>
<dbReference type="GO" id="GO:0008270">
    <property type="term" value="F:zinc ion binding"/>
    <property type="evidence" value="ECO:0007669"/>
    <property type="project" value="UniProtKB-KW"/>
</dbReference>
<keyword evidence="6 8" id="KW-0103">Bromodomain</keyword>
<dbReference type="OrthoDB" id="20839at2759"/>
<protein>
    <submittedName>
        <fullName evidence="15">NuA3 HAT complex component nto1</fullName>
    </submittedName>
</protein>
<dbReference type="CDD" id="cd04369">
    <property type="entry name" value="Bromodomain"/>
    <property type="match status" value="1"/>
</dbReference>
<dbReference type="PROSITE" id="PS50812">
    <property type="entry name" value="PWWP"/>
    <property type="match status" value="1"/>
</dbReference>
<keyword evidence="16" id="KW-1185">Reference proteome</keyword>
<evidence type="ECO:0000313" key="15">
    <source>
        <dbReference type="EMBL" id="KAF7720985.1"/>
    </source>
</evidence>
<dbReference type="PANTHER" id="PTHR13793:SF107">
    <property type="entry name" value="BROMODOMAIN-CONTAINING PROTEIN HOMOLOG"/>
    <property type="match status" value="1"/>
</dbReference>
<dbReference type="Proteomes" id="UP000605846">
    <property type="component" value="Unassembled WGS sequence"/>
</dbReference>
<dbReference type="InterPro" id="IPR019786">
    <property type="entry name" value="Zinc_finger_PHD-type_CS"/>
</dbReference>
<feature type="compositionally biased region" description="Basic residues" evidence="10">
    <location>
        <begin position="1213"/>
        <end position="1229"/>
    </location>
</feature>
<name>A0A8H7EL81_9FUNG</name>
<evidence type="ECO:0000256" key="9">
    <source>
        <dbReference type="PROSITE-ProRule" id="PRU00146"/>
    </source>
</evidence>
<feature type="compositionally biased region" description="Basic and acidic residues" evidence="10">
    <location>
        <begin position="1101"/>
        <end position="1115"/>
    </location>
</feature>
<keyword evidence="3" id="KW-0677">Repeat</keyword>
<feature type="domain" description="PWWP" evidence="13">
    <location>
        <begin position="1238"/>
        <end position="1305"/>
    </location>
</feature>
<dbReference type="InterPro" id="IPR034732">
    <property type="entry name" value="EPHD"/>
</dbReference>
<evidence type="ECO:0000256" key="6">
    <source>
        <dbReference type="ARBA" id="ARBA00023117"/>
    </source>
</evidence>
<dbReference type="PANTHER" id="PTHR13793">
    <property type="entry name" value="PHD FINGER PROTEINS"/>
    <property type="match status" value="1"/>
</dbReference>
<dbReference type="SMART" id="SM00297">
    <property type="entry name" value="BROMO"/>
    <property type="match status" value="1"/>
</dbReference>
<feature type="region of interest" description="Disordered" evidence="10">
    <location>
        <begin position="137"/>
        <end position="167"/>
    </location>
</feature>
<dbReference type="InterPro" id="IPR001965">
    <property type="entry name" value="Znf_PHD"/>
</dbReference>
<dbReference type="GO" id="GO:0006357">
    <property type="term" value="P:regulation of transcription by RNA polymerase II"/>
    <property type="evidence" value="ECO:0007669"/>
    <property type="project" value="TreeGrafter"/>
</dbReference>
<evidence type="ECO:0000256" key="7">
    <source>
        <dbReference type="ARBA" id="ARBA00023242"/>
    </source>
</evidence>
<feature type="compositionally biased region" description="Basic residues" evidence="10">
    <location>
        <begin position="18"/>
        <end position="31"/>
    </location>
</feature>
<feature type="region of interest" description="Disordered" evidence="10">
    <location>
        <begin position="198"/>
        <end position="240"/>
    </location>
</feature>
<organism evidence="15 16">
    <name type="scientific">Apophysomyces ossiformis</name>
    <dbReference type="NCBI Taxonomy" id="679940"/>
    <lineage>
        <taxon>Eukaryota</taxon>
        <taxon>Fungi</taxon>
        <taxon>Fungi incertae sedis</taxon>
        <taxon>Mucoromycota</taxon>
        <taxon>Mucoromycotina</taxon>
        <taxon>Mucoromycetes</taxon>
        <taxon>Mucorales</taxon>
        <taxon>Mucorineae</taxon>
        <taxon>Mucoraceae</taxon>
        <taxon>Apophysomyces</taxon>
    </lineage>
</organism>
<feature type="compositionally biased region" description="Polar residues" evidence="10">
    <location>
        <begin position="228"/>
        <end position="240"/>
    </location>
</feature>
<sequence length="1356" mass="153581">MDASFFPFALNDSMPLKARGRKGGRRGRPRKYPVSAEGRNPSVDVQLGISNIMRPTATTLHLGQHIDASKPREERSYKDFFPDLNIKEPLAIVHTVTNRDSPTVPSTQTLSPMPVPTDTSFITRETSHDECLIPVSLGTDEDNGVDPTSHDVNEAQQSTACIGSPGIKKNELRRNKIASPTLHEEISLYSDLEAGSDLSSVSDIDSEDEESSKGTPQSGRRSSRRSHTNPARSARMINTRSTAEPMKMDIPHDGSTITIDSEKLINDSSSTTTKPNEKAIPASEVVLDNAGLEDMSTNSMQQSKDDQSICREELEDGIGRDTATSGSLQIPDEDTPMLNVIQHVKEGDIYQALSTRPQHHPALSSPNLSNGIQPGISLGVNLAMLPKPSFRKITEEENEDDERMDESQKTIIFGTLVMSFFPTSTTLYTYALLGKDPTETELFDTVEYDMDEQDEVWLQMLNAERSKENLGEVSGDLFESIIDQLEKEWFDLIKNLPKQASDEPSLPEDSTCAICDDGECENSNAIVFCDGCNLAVHQDCYGIPYIPEGQWLCRKCMVSPENPVSCLFCPNEGGAFKQTNTNKWGHLLCAIWIPEVGLSNSVYMEPIDNIENIPKSRWKLTCYICRKRQGACIQCDNKHCFVAFHVTCARWARLCMRMKSHTSHYDGVVLKAYCDRHTPRDYREQVDVEQNVLAAQTFFEANKSKKNGHRTPRRRYVENDLRDEALLSQGYASEDEEKHKNRKRRKYLRDSEHSSRRHLNANAVTELLPSSKAARAHQHHYSAGAPIAPEHILVKLENLKSLRQAVDLRKKVQLVTSICRYWSLKRESRRGAPLLKRLHLEPWTASSQHKQTEVEKAHRASAMMSLRTDLEKVRMLSEQVQKREKQKLERIRKQKAYLEMVLFPIEYIAKPIVEQLMDVDKKDVFKYPVTAEVAPDYNDIIDSPMSFSDINDRLAAHGYMKLEDFEADLGLIWKNSMTYNKPDTSYYKLAQRLEKLSGELMVKAWKDFNSLAIRKETGTLAVDIHPEIFTYNTLLIPTPEELNAQKAAEEKRLAAESEARIRAEARAAAAEARKKKIQERKEEQAKLKAMPVGVTTRASRAKVDSESKPISREEVIAQVSVEKNTKTGSRVRTRSMGSDGLTAPTAERLRKKNSSEARRLLWPPDEYSLSGSKSEASYREDRSRRAPPGWVYLESEEEQEEGKEKLGEGQGERKKKREGSSTMKKKRKSTSTTVSFANDDIVWARVKGFPSHPAKIVDARREDVPERILKAKAHEQDLLVQFYEVPERHMWGWIHRSNVRLFGDPELDAEMLLQAKKTKRKQRIEEAKKGYRFACGIRGLDPEPQLDLIFSGKIKK</sequence>
<dbReference type="SUPFAM" id="SSF63748">
    <property type="entry name" value="Tudor/PWWP/MBT"/>
    <property type="match status" value="1"/>
</dbReference>
<feature type="region of interest" description="Disordered" evidence="10">
    <location>
        <begin position="16"/>
        <end position="39"/>
    </location>
</feature>
<dbReference type="PRINTS" id="PR00503">
    <property type="entry name" value="BROMODOMAIN"/>
</dbReference>
<keyword evidence="2" id="KW-0479">Metal-binding</keyword>
<evidence type="ECO:0000256" key="8">
    <source>
        <dbReference type="PROSITE-ProRule" id="PRU00035"/>
    </source>
</evidence>
<evidence type="ECO:0000259" key="13">
    <source>
        <dbReference type="PROSITE" id="PS50812"/>
    </source>
</evidence>
<evidence type="ECO:0000259" key="11">
    <source>
        <dbReference type="PROSITE" id="PS50014"/>
    </source>
</evidence>
<keyword evidence="7" id="KW-0539">Nucleus</keyword>
<dbReference type="Pfam" id="PF13832">
    <property type="entry name" value="zf-HC5HC2H_2"/>
    <property type="match status" value="1"/>
</dbReference>
<dbReference type="CDD" id="cd15492">
    <property type="entry name" value="PHD_BRPF_JADE_like"/>
    <property type="match status" value="1"/>
</dbReference>
<dbReference type="InterPro" id="IPR050701">
    <property type="entry name" value="Histone_Mod_Regulator"/>
</dbReference>
<dbReference type="FunFam" id="3.30.40.10:FF:000008">
    <property type="entry name" value="Bromodomain containing 1, isoform CRA_a"/>
    <property type="match status" value="1"/>
</dbReference>
<dbReference type="Pfam" id="PF00855">
    <property type="entry name" value="PWWP"/>
    <property type="match status" value="1"/>
</dbReference>
<comment type="caution">
    <text evidence="15">The sequence shown here is derived from an EMBL/GenBank/DDBJ whole genome shotgun (WGS) entry which is preliminary data.</text>
</comment>
<evidence type="ECO:0000313" key="16">
    <source>
        <dbReference type="Proteomes" id="UP000605846"/>
    </source>
</evidence>
<evidence type="ECO:0000259" key="12">
    <source>
        <dbReference type="PROSITE" id="PS50016"/>
    </source>
</evidence>
<dbReference type="PROSITE" id="PS51805">
    <property type="entry name" value="EPHD"/>
    <property type="match status" value="1"/>
</dbReference>
<dbReference type="InterPro" id="IPR013083">
    <property type="entry name" value="Znf_RING/FYVE/PHD"/>
</dbReference>
<evidence type="ECO:0000256" key="3">
    <source>
        <dbReference type="ARBA" id="ARBA00022737"/>
    </source>
</evidence>
<dbReference type="Gene3D" id="1.20.920.10">
    <property type="entry name" value="Bromodomain-like"/>
    <property type="match status" value="1"/>
</dbReference>
<dbReference type="SUPFAM" id="SSF47370">
    <property type="entry name" value="Bromodomain"/>
    <property type="match status" value="1"/>
</dbReference>
<feature type="compositionally biased region" description="Basic and acidic residues" evidence="10">
    <location>
        <begin position="1202"/>
        <end position="1212"/>
    </location>
</feature>
<comment type="subcellular location">
    <subcellularLocation>
        <location evidence="1">Nucleus</location>
    </subcellularLocation>
</comment>
<dbReference type="Pfam" id="PF10513">
    <property type="entry name" value="EPL1"/>
    <property type="match status" value="1"/>
</dbReference>
<evidence type="ECO:0000256" key="10">
    <source>
        <dbReference type="SAM" id="MobiDB-lite"/>
    </source>
</evidence>
<dbReference type="InterPro" id="IPR000313">
    <property type="entry name" value="PWWP_dom"/>
</dbReference>
<dbReference type="Pfam" id="PF13831">
    <property type="entry name" value="PHD_2"/>
    <property type="match status" value="1"/>
</dbReference>
<dbReference type="Gene3D" id="2.30.30.140">
    <property type="match status" value="1"/>
</dbReference>
<dbReference type="FunFam" id="3.30.40.10:FF:000007">
    <property type="entry name" value="Bromodomain containing 1, isoform CRA_b"/>
    <property type="match status" value="1"/>
</dbReference>
<dbReference type="InterPro" id="IPR019787">
    <property type="entry name" value="Znf_PHD-finger"/>
</dbReference>
<feature type="region of interest" description="Disordered" evidence="10">
    <location>
        <begin position="728"/>
        <end position="759"/>
    </location>
</feature>
<dbReference type="SMART" id="SM00249">
    <property type="entry name" value="PHD"/>
    <property type="match status" value="2"/>
</dbReference>
<gene>
    <name evidence="15" type="primary">NTO1</name>
    <name evidence="15" type="ORF">EC973_005647</name>
</gene>
<reference evidence="15" key="1">
    <citation type="submission" date="2020-01" db="EMBL/GenBank/DDBJ databases">
        <title>Genome Sequencing of Three Apophysomyces-Like Fungal Strains Confirms a Novel Fungal Genus in the Mucoromycota with divergent Burkholderia-like Endosymbiotic Bacteria.</title>
        <authorList>
            <person name="Stajich J.E."/>
            <person name="Macias A.M."/>
            <person name="Carter-House D."/>
            <person name="Lovett B."/>
            <person name="Kasson L.R."/>
            <person name="Berry K."/>
            <person name="Grigoriev I."/>
            <person name="Chang Y."/>
            <person name="Spatafora J."/>
            <person name="Kasson M.T."/>
        </authorList>
    </citation>
    <scope>NUCLEOTIDE SEQUENCE</scope>
    <source>
        <strain evidence="15">NRRL A-21654</strain>
    </source>
</reference>
<keyword evidence="5" id="KW-0862">Zinc</keyword>
<dbReference type="GO" id="GO:0006325">
    <property type="term" value="P:chromatin organization"/>
    <property type="evidence" value="ECO:0007669"/>
    <property type="project" value="UniProtKB-ARBA"/>
</dbReference>
<evidence type="ECO:0000259" key="14">
    <source>
        <dbReference type="PROSITE" id="PS51805"/>
    </source>
</evidence>
<feature type="domain" description="PHD-type" evidence="12">
    <location>
        <begin position="509"/>
        <end position="559"/>
    </location>
</feature>
<dbReference type="Pfam" id="PF00439">
    <property type="entry name" value="Bromodomain"/>
    <property type="match status" value="1"/>
</dbReference>
<dbReference type="InterPro" id="IPR001487">
    <property type="entry name" value="Bromodomain"/>
</dbReference>
<dbReference type="SMART" id="SM00293">
    <property type="entry name" value="PWWP"/>
    <property type="match status" value="1"/>
</dbReference>
<dbReference type="PROSITE" id="PS50016">
    <property type="entry name" value="ZF_PHD_2"/>
    <property type="match status" value="1"/>
</dbReference>
<dbReference type="SUPFAM" id="SSF57903">
    <property type="entry name" value="FYVE/PHD zinc finger"/>
    <property type="match status" value="1"/>
</dbReference>
<feature type="domain" description="PHD-type" evidence="14">
    <location>
        <begin position="563"/>
        <end position="678"/>
    </location>
</feature>
<feature type="region of interest" description="Disordered" evidence="10">
    <location>
        <begin position="1073"/>
        <end position="1231"/>
    </location>
</feature>
<evidence type="ECO:0000256" key="2">
    <source>
        <dbReference type="ARBA" id="ARBA00022723"/>
    </source>
</evidence>
<dbReference type="InterPro" id="IPR011011">
    <property type="entry name" value="Znf_FYVE_PHD"/>
</dbReference>
<dbReference type="InterPro" id="IPR019542">
    <property type="entry name" value="Enhancer_polycomb-like_N"/>
</dbReference>
<proteinExistence type="predicted"/>
<dbReference type="GO" id="GO:0005634">
    <property type="term" value="C:nucleus"/>
    <property type="evidence" value="ECO:0007669"/>
    <property type="project" value="UniProtKB-SubCell"/>
</dbReference>
<dbReference type="PROSITE" id="PS50014">
    <property type="entry name" value="BROMODOMAIN_2"/>
    <property type="match status" value="1"/>
</dbReference>
<accession>A0A8H7EL81</accession>
<feature type="domain" description="Bromo" evidence="11">
    <location>
        <begin position="917"/>
        <end position="987"/>
    </location>
</feature>
<evidence type="ECO:0000256" key="1">
    <source>
        <dbReference type="ARBA" id="ARBA00004123"/>
    </source>
</evidence>
<evidence type="ECO:0000256" key="4">
    <source>
        <dbReference type="ARBA" id="ARBA00022771"/>
    </source>
</evidence>
<dbReference type="EMBL" id="JABAYA010000324">
    <property type="protein sequence ID" value="KAF7720985.1"/>
    <property type="molecule type" value="Genomic_DNA"/>
</dbReference>
<dbReference type="InterPro" id="IPR036427">
    <property type="entry name" value="Bromodomain-like_sf"/>
</dbReference>
<dbReference type="CDD" id="cd15670">
    <property type="entry name" value="ePHD_BRPF"/>
    <property type="match status" value="1"/>
</dbReference>
<dbReference type="Gene3D" id="3.30.40.10">
    <property type="entry name" value="Zinc/RING finger domain, C3HC4 (zinc finger)"/>
    <property type="match status" value="2"/>
</dbReference>
<keyword evidence="4 9" id="KW-0863">Zinc-finger</keyword>